<proteinExistence type="predicted"/>
<dbReference type="RefSeq" id="WP_200673514.1">
    <property type="nucleotide sequence ID" value="NZ_JAACYA010000001.1"/>
</dbReference>
<evidence type="ECO:0000313" key="2">
    <source>
        <dbReference type="Proteomes" id="UP000772812"/>
    </source>
</evidence>
<sequence>MKADQFIDRFRENLKKIYFGGNELKKLHRPLEYKDYLKILNLSWLEE</sequence>
<organism evidence="1 2">
    <name type="scientific">Persephonella atlantica</name>
    <dbReference type="NCBI Taxonomy" id="2699429"/>
    <lineage>
        <taxon>Bacteria</taxon>
        <taxon>Pseudomonadati</taxon>
        <taxon>Aquificota</taxon>
        <taxon>Aquificia</taxon>
        <taxon>Aquificales</taxon>
        <taxon>Hydrogenothermaceae</taxon>
        <taxon>Persephonella</taxon>
    </lineage>
</organism>
<comment type="caution">
    <text evidence="1">The sequence shown here is derived from an EMBL/GenBank/DDBJ whole genome shotgun (WGS) entry which is preliminary data.</text>
</comment>
<reference evidence="1 2" key="1">
    <citation type="journal article" date="2021" name="Syst. Appl. Microbiol.">
        <title>Persephonella atlantica sp. nov.: How to adapt to physico-chemical gradients in high temperature hydrothermal habitats.</title>
        <authorList>
            <person name="Francois D.X."/>
            <person name="Godfroy A."/>
            <person name="Mathien C."/>
            <person name="Aube J."/>
            <person name="Cathalot C."/>
            <person name="Lesongeur F."/>
            <person name="L'Haridon S."/>
            <person name="Philippon X."/>
            <person name="Roussel E.G."/>
        </authorList>
    </citation>
    <scope>NUCLEOTIDE SEQUENCE [LARGE SCALE GENOMIC DNA]</scope>
    <source>
        <strain evidence="1 2">MO1340</strain>
    </source>
</reference>
<name>A0ABS1GGZ4_9AQUI</name>
<dbReference type="Proteomes" id="UP000772812">
    <property type="component" value="Unassembled WGS sequence"/>
</dbReference>
<evidence type="ECO:0000313" key="1">
    <source>
        <dbReference type="EMBL" id="MBK3332130.1"/>
    </source>
</evidence>
<keyword evidence="2" id="KW-1185">Reference proteome</keyword>
<gene>
    <name evidence="1" type="ORF">GWK41_03490</name>
</gene>
<accession>A0ABS1GGZ4</accession>
<dbReference type="EMBL" id="JAACYA010000001">
    <property type="protein sequence ID" value="MBK3332130.1"/>
    <property type="molecule type" value="Genomic_DNA"/>
</dbReference>
<protein>
    <submittedName>
        <fullName evidence="1">Uncharacterized protein</fullName>
    </submittedName>
</protein>